<evidence type="ECO:0000256" key="7">
    <source>
        <dbReference type="ARBA" id="ARBA00022840"/>
    </source>
</evidence>
<keyword evidence="4" id="KW-0547">Nucleotide-binding</keyword>
<dbReference type="GO" id="GO:0051607">
    <property type="term" value="P:defense response to virus"/>
    <property type="evidence" value="ECO:0007669"/>
    <property type="project" value="UniProtKB-KW"/>
</dbReference>
<keyword evidence="6" id="KW-0347">Helicase</keyword>
<dbReference type="EMBL" id="CP020370">
    <property type="protein sequence ID" value="AUB80910.1"/>
    <property type="molecule type" value="Genomic_DNA"/>
</dbReference>
<dbReference type="SMART" id="SM00487">
    <property type="entry name" value="DEXDc"/>
    <property type="match status" value="1"/>
</dbReference>
<comment type="similarity">
    <text evidence="2">In the central section; belongs to the CRISPR-associated helicase Cas3 family.</text>
</comment>
<feature type="domain" description="Helicase ATP-binding" evidence="9">
    <location>
        <begin position="39"/>
        <end position="234"/>
    </location>
</feature>
<dbReference type="Pfam" id="PF04851">
    <property type="entry name" value="ResIII"/>
    <property type="match status" value="1"/>
</dbReference>
<dbReference type="GO" id="GO:0004519">
    <property type="term" value="F:endonuclease activity"/>
    <property type="evidence" value="ECO:0007669"/>
    <property type="project" value="UniProtKB-KW"/>
</dbReference>
<dbReference type="InterPro" id="IPR014001">
    <property type="entry name" value="Helicase_ATP-bd"/>
</dbReference>
<dbReference type="NCBIfam" id="TIGR02621">
    <property type="entry name" value="cas3_GSU0051"/>
    <property type="match status" value="1"/>
</dbReference>
<feature type="domain" description="HD Cas3-type" evidence="10">
    <location>
        <begin position="764"/>
        <end position="935"/>
    </location>
</feature>
<dbReference type="GO" id="GO:0004386">
    <property type="term" value="F:helicase activity"/>
    <property type="evidence" value="ECO:0007669"/>
    <property type="project" value="UniProtKB-KW"/>
</dbReference>
<dbReference type="GO" id="GO:0046872">
    <property type="term" value="F:metal ion binding"/>
    <property type="evidence" value="ECO:0007669"/>
    <property type="project" value="UniProtKB-KW"/>
</dbReference>
<dbReference type="InterPro" id="IPR038257">
    <property type="entry name" value="CRISPR-assoc_Cas3_HD_sf"/>
</dbReference>
<evidence type="ECO:0000256" key="5">
    <source>
        <dbReference type="ARBA" id="ARBA00022801"/>
    </source>
</evidence>
<proteinExistence type="inferred from homology"/>
<organism evidence="11 12">
    <name type="scientific">Candidatus Thiodictyon syntrophicum</name>
    <dbReference type="NCBI Taxonomy" id="1166950"/>
    <lineage>
        <taxon>Bacteria</taxon>
        <taxon>Pseudomonadati</taxon>
        <taxon>Pseudomonadota</taxon>
        <taxon>Gammaproteobacteria</taxon>
        <taxon>Chromatiales</taxon>
        <taxon>Chromatiaceae</taxon>
        <taxon>Thiodictyon</taxon>
    </lineage>
</organism>
<dbReference type="InterPro" id="IPR006935">
    <property type="entry name" value="Helicase/UvrB_N"/>
</dbReference>
<dbReference type="InterPro" id="IPR001650">
    <property type="entry name" value="Helicase_C-like"/>
</dbReference>
<evidence type="ECO:0000313" key="12">
    <source>
        <dbReference type="Proteomes" id="UP000232638"/>
    </source>
</evidence>
<keyword evidence="5" id="KW-0378">Hydrolase</keyword>
<dbReference type="InterPro" id="IPR054712">
    <property type="entry name" value="Cas3-like_dom"/>
</dbReference>
<dbReference type="RefSeq" id="WP_100918690.1">
    <property type="nucleotide sequence ID" value="NZ_CP020370.1"/>
</dbReference>
<dbReference type="PROSITE" id="PS51643">
    <property type="entry name" value="HD_CAS3"/>
    <property type="match status" value="1"/>
</dbReference>
<keyword evidence="3" id="KW-0479">Metal-binding</keyword>
<accession>A0A2K8U5P7</accession>
<keyword evidence="11" id="KW-0255">Endonuclease</keyword>
<keyword evidence="8" id="KW-0051">Antiviral defense</keyword>
<gene>
    <name evidence="11" type="ORF">THSYN_08070</name>
</gene>
<dbReference type="InterPro" id="IPR013444">
    <property type="entry name" value="Helicase_Cas3_CRISPR-ass_Anaes"/>
</dbReference>
<dbReference type="Gene3D" id="1.10.3210.30">
    <property type="match status" value="1"/>
</dbReference>
<dbReference type="PROSITE" id="PS51192">
    <property type="entry name" value="HELICASE_ATP_BIND_1"/>
    <property type="match status" value="1"/>
</dbReference>
<evidence type="ECO:0000256" key="8">
    <source>
        <dbReference type="ARBA" id="ARBA00023118"/>
    </source>
</evidence>
<dbReference type="SUPFAM" id="SSF109604">
    <property type="entry name" value="HD-domain/PDEase-like"/>
    <property type="match status" value="1"/>
</dbReference>
<reference evidence="11 12" key="1">
    <citation type="submission" date="2017-03" db="EMBL/GenBank/DDBJ databases">
        <title>Complete genome sequence of Candidatus 'Thiodictyon syntrophicum' sp. nov. strain Cad16T, a photolithoautotroph purple sulfur bacterium isolated from an alpine meromictic lake.</title>
        <authorList>
            <person name="Luedin S.M."/>
            <person name="Pothier J.F."/>
            <person name="Danza F."/>
            <person name="Storelli N."/>
            <person name="Wittwer M."/>
            <person name="Tonolla M."/>
        </authorList>
    </citation>
    <scope>NUCLEOTIDE SEQUENCE [LARGE SCALE GENOMIC DNA]</scope>
    <source>
        <strain evidence="11 12">Cad16T</strain>
    </source>
</reference>
<dbReference type="KEGG" id="tsy:THSYN_08070"/>
<evidence type="ECO:0000313" key="11">
    <source>
        <dbReference type="EMBL" id="AUB80910.1"/>
    </source>
</evidence>
<dbReference type="SUPFAM" id="SSF52540">
    <property type="entry name" value="P-loop containing nucleoside triphosphate hydrolases"/>
    <property type="match status" value="1"/>
</dbReference>
<protein>
    <submittedName>
        <fullName evidence="11">Type I-U CRISPR-associated helicase/endonuclease Cas3</fullName>
    </submittedName>
</protein>
<keyword evidence="12" id="KW-1185">Reference proteome</keyword>
<comment type="similarity">
    <text evidence="1">In the N-terminal section; belongs to the CRISPR-associated nuclease Cas3-HD family.</text>
</comment>
<keyword evidence="11" id="KW-0540">Nuclease</keyword>
<dbReference type="OrthoDB" id="9810236at2"/>
<dbReference type="GO" id="GO:0005524">
    <property type="term" value="F:ATP binding"/>
    <property type="evidence" value="ECO:0007669"/>
    <property type="project" value="UniProtKB-KW"/>
</dbReference>
<evidence type="ECO:0000256" key="3">
    <source>
        <dbReference type="ARBA" id="ARBA00022723"/>
    </source>
</evidence>
<dbReference type="GO" id="GO:0016787">
    <property type="term" value="F:hydrolase activity"/>
    <property type="evidence" value="ECO:0007669"/>
    <property type="project" value="UniProtKB-KW"/>
</dbReference>
<dbReference type="AlphaFoldDB" id="A0A2K8U5P7"/>
<name>A0A2K8U5P7_9GAMM</name>
<dbReference type="GO" id="GO:0003677">
    <property type="term" value="F:DNA binding"/>
    <property type="evidence" value="ECO:0007669"/>
    <property type="project" value="InterPro"/>
</dbReference>
<evidence type="ECO:0000256" key="1">
    <source>
        <dbReference type="ARBA" id="ARBA00006847"/>
    </source>
</evidence>
<evidence type="ECO:0000256" key="2">
    <source>
        <dbReference type="ARBA" id="ARBA00009046"/>
    </source>
</evidence>
<dbReference type="InterPro" id="IPR006483">
    <property type="entry name" value="CRISPR-assoc_Cas3_HD"/>
</dbReference>
<sequence length="952" mass="105055">MTFQANFTALAGFPPMSWQVRLFHDWLARGTLPSGVDIPTGLGKTTIMALWLIARAQGARLPRRLVYVVDRRAVVDQATSFAETLRANLDAEAKGLKGSLGLDGRSLPISTLRGAHIDNREWLDDPSATAIIVGTVDMIGSRLMFEGFGVSRKMRPYHAGLLGADALVILDEAHLVPPFEKLLESIETNPSQYAPIDEAHRALIPRFKLVSLSATGRERLGDVFSLQESDLEEPHLATPITLTRLNATKRVTLRPAGEKDLPERLAAEAWQISRSTQEHIRCIIYCNKRETAKATKAALDRLVSDLRKKDPGHSRIDTELFVGARRNCEREKAAKRLANLGFIAAPAGNRNGTAFLVATSAGEVGVDLDADHMVCDLVAWERMVQRLGRVNRRGLGDATVIVLDPIPAKEKKADTPAPADLRAIKQHEALLALLHSLPKYEDGSADGSPNALRALKRCENLRLLISEATSAAPLRPALTRALVDAWSMTSLKEHTGRPDIDPWLRGWVEDRPNTAIIWRRYLPIRASEHPVAPSEIEDFFEAAPPHASEILETETWQVVDWLMSVAAKRSGKAKNLADNDGSLDGELDTVHQGDERASLPAAALRSDEVIAIALSPAGDLRQRYGLKDLISGDKKIETSIRDRLNRSLAGATLVVDARLGGLTSDGLLSEHDTTDSPNTADGADNWMALLENTPTAKKVQSVESPLIRFRLRSVAATNPVVSEDNSHWRERLRFSAERSDEGETLRWLVVDKWRYDAANEHDRSVGPSQSLEAHRSAAAAKAREIASRIGLPRLEAQALEIATRLHDEGKRAEHWQRAFNAPRQGGPYAKTEGPCNIRLLNGYRHEFGSLRYAEADPEVQTLPADLQELILHLIAAHHGQARPLIRTSGCDDGPPSTLKAHACKVALRFARLQKRWGPWGLAWWESLLRAADQQASRDNDCPMKDITRESPK</sequence>
<keyword evidence="7" id="KW-0067">ATP-binding</keyword>
<evidence type="ECO:0000259" key="10">
    <source>
        <dbReference type="PROSITE" id="PS51643"/>
    </source>
</evidence>
<dbReference type="Gene3D" id="3.40.50.300">
    <property type="entry name" value="P-loop containing nucleotide triphosphate hydrolases"/>
    <property type="match status" value="2"/>
</dbReference>
<dbReference type="Pfam" id="PF22590">
    <property type="entry name" value="Cas3-like_C_2"/>
    <property type="match status" value="1"/>
</dbReference>
<dbReference type="InterPro" id="IPR027417">
    <property type="entry name" value="P-loop_NTPase"/>
</dbReference>
<dbReference type="Proteomes" id="UP000232638">
    <property type="component" value="Chromosome"/>
</dbReference>
<evidence type="ECO:0000259" key="9">
    <source>
        <dbReference type="PROSITE" id="PS51192"/>
    </source>
</evidence>
<evidence type="ECO:0000256" key="4">
    <source>
        <dbReference type="ARBA" id="ARBA00022741"/>
    </source>
</evidence>
<evidence type="ECO:0000256" key="6">
    <source>
        <dbReference type="ARBA" id="ARBA00022806"/>
    </source>
</evidence>
<dbReference type="SMART" id="SM00490">
    <property type="entry name" value="HELICc"/>
    <property type="match status" value="1"/>
</dbReference>